<dbReference type="EMBL" id="LAZR01021061">
    <property type="protein sequence ID" value="KKL86620.1"/>
    <property type="molecule type" value="Genomic_DNA"/>
</dbReference>
<keyword evidence="3 6" id="KW-0812">Transmembrane</keyword>
<feature type="transmembrane region" description="Helical" evidence="6">
    <location>
        <begin position="250"/>
        <end position="268"/>
    </location>
</feature>
<dbReference type="PROSITE" id="PS01311">
    <property type="entry name" value="LGT"/>
    <property type="match status" value="1"/>
</dbReference>
<evidence type="ECO:0008006" key="8">
    <source>
        <dbReference type="Google" id="ProtNLM"/>
    </source>
</evidence>
<name>A0A0F9HY26_9ZZZZ</name>
<feature type="transmembrane region" description="Helical" evidence="6">
    <location>
        <begin position="64"/>
        <end position="82"/>
    </location>
</feature>
<dbReference type="NCBIfam" id="TIGR00544">
    <property type="entry name" value="lgt"/>
    <property type="match status" value="1"/>
</dbReference>
<reference evidence="7" key="1">
    <citation type="journal article" date="2015" name="Nature">
        <title>Complex archaea that bridge the gap between prokaryotes and eukaryotes.</title>
        <authorList>
            <person name="Spang A."/>
            <person name="Saw J.H."/>
            <person name="Jorgensen S.L."/>
            <person name="Zaremba-Niedzwiedzka K."/>
            <person name="Martijn J."/>
            <person name="Lind A.E."/>
            <person name="van Eijk R."/>
            <person name="Schleper C."/>
            <person name="Guy L."/>
            <person name="Ettema T.J."/>
        </authorList>
    </citation>
    <scope>NUCLEOTIDE SEQUENCE</scope>
</reference>
<dbReference type="HAMAP" id="MF_01147">
    <property type="entry name" value="Lgt"/>
    <property type="match status" value="1"/>
</dbReference>
<gene>
    <name evidence="7" type="ORF">LCGC14_1942910</name>
</gene>
<organism evidence="7">
    <name type="scientific">marine sediment metagenome</name>
    <dbReference type="NCBI Taxonomy" id="412755"/>
    <lineage>
        <taxon>unclassified sequences</taxon>
        <taxon>metagenomes</taxon>
        <taxon>ecological metagenomes</taxon>
    </lineage>
</organism>
<evidence type="ECO:0000256" key="5">
    <source>
        <dbReference type="ARBA" id="ARBA00023136"/>
    </source>
</evidence>
<protein>
    <recommendedName>
        <fullName evidence="8">Prolipoprotein diacylglyceryl transferase</fullName>
    </recommendedName>
</protein>
<keyword evidence="2" id="KW-0808">Transferase</keyword>
<evidence type="ECO:0000256" key="6">
    <source>
        <dbReference type="SAM" id="Phobius"/>
    </source>
</evidence>
<keyword evidence="4 6" id="KW-1133">Transmembrane helix</keyword>
<dbReference type="PANTHER" id="PTHR30589">
    <property type="entry name" value="PROLIPOPROTEIN DIACYLGLYCERYL TRANSFERASE"/>
    <property type="match status" value="1"/>
</dbReference>
<feature type="transmembrane region" description="Helical" evidence="6">
    <location>
        <begin position="280"/>
        <end position="300"/>
    </location>
</feature>
<evidence type="ECO:0000256" key="3">
    <source>
        <dbReference type="ARBA" id="ARBA00022692"/>
    </source>
</evidence>
<feature type="transmembrane region" description="Helical" evidence="6">
    <location>
        <begin position="128"/>
        <end position="153"/>
    </location>
</feature>
<keyword evidence="5 6" id="KW-0472">Membrane</keyword>
<feature type="transmembrane region" description="Helical" evidence="6">
    <location>
        <begin position="220"/>
        <end position="238"/>
    </location>
</feature>
<dbReference type="PANTHER" id="PTHR30589:SF0">
    <property type="entry name" value="PHOSPHATIDYLGLYCEROL--PROLIPOPROTEIN DIACYLGLYCERYL TRANSFERASE"/>
    <property type="match status" value="1"/>
</dbReference>
<dbReference type="InterPro" id="IPR001640">
    <property type="entry name" value="Lgt"/>
</dbReference>
<dbReference type="GO" id="GO:0042158">
    <property type="term" value="P:lipoprotein biosynthetic process"/>
    <property type="evidence" value="ECO:0007669"/>
    <property type="project" value="InterPro"/>
</dbReference>
<feature type="transmembrane region" description="Helical" evidence="6">
    <location>
        <begin position="160"/>
        <end position="178"/>
    </location>
</feature>
<evidence type="ECO:0000256" key="2">
    <source>
        <dbReference type="ARBA" id="ARBA00022679"/>
    </source>
</evidence>
<evidence type="ECO:0000313" key="7">
    <source>
        <dbReference type="EMBL" id="KKL86620.1"/>
    </source>
</evidence>
<keyword evidence="1" id="KW-1003">Cell membrane</keyword>
<dbReference type="GO" id="GO:0005886">
    <property type="term" value="C:plasma membrane"/>
    <property type="evidence" value="ECO:0007669"/>
    <property type="project" value="InterPro"/>
</dbReference>
<feature type="transmembrane region" description="Helical" evidence="6">
    <location>
        <begin position="94"/>
        <end position="116"/>
    </location>
</feature>
<evidence type="ECO:0000256" key="4">
    <source>
        <dbReference type="ARBA" id="ARBA00022989"/>
    </source>
</evidence>
<sequence>MPFISFPAGEDFGLPPVIYVISGAIKFLFRGQLFIIYVVKPAQMEVGVTSPEIAFSIGPIDVRWYGLIITSAVLIGYAIAYWRVKSRGQDTEHLTNILIIALVSAIIGARLYYVLFSFSDYVSNPAEIFAIWHGGLAIHGALIGGILSTVLYTRYYGLNFWLWADLMIPSMILGQAIGRWGNYMNQEAFGSPTSLPWAIYISPARRPAEFVGFSHFHPTFLYESIWNLLGFALLMYLSHRQRLRPKSWPTGSLLLVYGIYYSVGRGMIEGLRTDSLMLGPIRVAQLISVIIVVGCATLLYRWRAQSNTQNVATPGKKVTQKK</sequence>
<proteinExistence type="inferred from homology"/>
<comment type="caution">
    <text evidence="7">The sequence shown here is derived from an EMBL/GenBank/DDBJ whole genome shotgun (WGS) entry which is preliminary data.</text>
</comment>
<dbReference type="Pfam" id="PF01790">
    <property type="entry name" value="LGT"/>
    <property type="match status" value="1"/>
</dbReference>
<dbReference type="AlphaFoldDB" id="A0A0F9HY26"/>
<dbReference type="GO" id="GO:0008961">
    <property type="term" value="F:phosphatidylglycerol-prolipoprotein diacylglyceryl transferase activity"/>
    <property type="evidence" value="ECO:0007669"/>
    <property type="project" value="InterPro"/>
</dbReference>
<accession>A0A0F9HY26</accession>
<evidence type="ECO:0000256" key="1">
    <source>
        <dbReference type="ARBA" id="ARBA00022475"/>
    </source>
</evidence>